<dbReference type="Proteomes" id="UP001341840">
    <property type="component" value="Unassembled WGS sequence"/>
</dbReference>
<evidence type="ECO:0000313" key="3">
    <source>
        <dbReference type="Proteomes" id="UP001341840"/>
    </source>
</evidence>
<accession>A0ABU6R2L9</accession>
<protein>
    <submittedName>
        <fullName evidence="2">Uncharacterized protein</fullName>
    </submittedName>
</protein>
<dbReference type="EMBL" id="JASCZI010030211">
    <property type="protein sequence ID" value="MED6118293.1"/>
    <property type="molecule type" value="Genomic_DNA"/>
</dbReference>
<evidence type="ECO:0000313" key="2">
    <source>
        <dbReference type="EMBL" id="MED6118293.1"/>
    </source>
</evidence>
<feature type="compositionally biased region" description="Basic residues" evidence="1">
    <location>
        <begin position="100"/>
        <end position="110"/>
    </location>
</feature>
<proteinExistence type="predicted"/>
<keyword evidence="3" id="KW-1185">Reference proteome</keyword>
<gene>
    <name evidence="2" type="ORF">PIB30_001525</name>
</gene>
<organism evidence="2 3">
    <name type="scientific">Stylosanthes scabra</name>
    <dbReference type="NCBI Taxonomy" id="79078"/>
    <lineage>
        <taxon>Eukaryota</taxon>
        <taxon>Viridiplantae</taxon>
        <taxon>Streptophyta</taxon>
        <taxon>Embryophyta</taxon>
        <taxon>Tracheophyta</taxon>
        <taxon>Spermatophyta</taxon>
        <taxon>Magnoliopsida</taxon>
        <taxon>eudicotyledons</taxon>
        <taxon>Gunneridae</taxon>
        <taxon>Pentapetalae</taxon>
        <taxon>rosids</taxon>
        <taxon>fabids</taxon>
        <taxon>Fabales</taxon>
        <taxon>Fabaceae</taxon>
        <taxon>Papilionoideae</taxon>
        <taxon>50 kb inversion clade</taxon>
        <taxon>dalbergioids sensu lato</taxon>
        <taxon>Dalbergieae</taxon>
        <taxon>Pterocarpus clade</taxon>
        <taxon>Stylosanthes</taxon>
    </lineage>
</organism>
<feature type="region of interest" description="Disordered" evidence="1">
    <location>
        <begin position="59"/>
        <end position="116"/>
    </location>
</feature>
<feature type="compositionally biased region" description="Polar residues" evidence="1">
    <location>
        <begin position="88"/>
        <end position="97"/>
    </location>
</feature>
<feature type="compositionally biased region" description="Polar residues" evidence="1">
    <location>
        <begin position="62"/>
        <end position="75"/>
    </location>
</feature>
<name>A0ABU6R2L9_9FABA</name>
<reference evidence="2 3" key="1">
    <citation type="journal article" date="2023" name="Plants (Basel)">
        <title>Bridging the Gap: Combining Genomics and Transcriptomics Approaches to Understand Stylosanthes scabra, an Orphan Legume from the Brazilian Caatinga.</title>
        <authorList>
            <person name="Ferreira-Neto J.R.C."/>
            <person name="da Silva M.D."/>
            <person name="Binneck E."/>
            <person name="de Melo N.F."/>
            <person name="da Silva R.H."/>
            <person name="de Melo A.L.T.M."/>
            <person name="Pandolfi V."/>
            <person name="Bustamante F.O."/>
            <person name="Brasileiro-Vidal A.C."/>
            <person name="Benko-Iseppon A.M."/>
        </authorList>
    </citation>
    <scope>NUCLEOTIDE SEQUENCE [LARGE SCALE GENOMIC DNA]</scope>
    <source>
        <tissue evidence="2">Leaves</tissue>
    </source>
</reference>
<evidence type="ECO:0000256" key="1">
    <source>
        <dbReference type="SAM" id="MobiDB-lite"/>
    </source>
</evidence>
<sequence length="116" mass="12858">MPLTFEKTRQSYPSVVVNHVPVMNTSDVDLNGSEVAKNGANVFKRVLLANLHPKLNQRKFVQGNQQPTKAQTASKGQAPFRPPARVESNATTSTNFRPKQPIRRRAKRKSPPPSNG</sequence>
<comment type="caution">
    <text evidence="2">The sequence shown here is derived from an EMBL/GenBank/DDBJ whole genome shotgun (WGS) entry which is preliminary data.</text>
</comment>